<evidence type="ECO:0000256" key="2">
    <source>
        <dbReference type="ARBA" id="ARBA00004613"/>
    </source>
</evidence>
<dbReference type="EC" id="3.2.1.14" evidence="4"/>
<dbReference type="FunCoup" id="A0A151GEK3">
    <property type="interactions" value="528"/>
</dbReference>
<evidence type="ECO:0000313" key="16">
    <source>
        <dbReference type="EMBL" id="KYK55524.1"/>
    </source>
</evidence>
<evidence type="ECO:0000256" key="12">
    <source>
        <dbReference type="RuleBase" id="RU000489"/>
    </source>
</evidence>
<evidence type="ECO:0000256" key="9">
    <source>
        <dbReference type="ARBA" id="ARBA00023277"/>
    </source>
</evidence>
<feature type="chain" id="PRO_5007580528" description="chitinase" evidence="14">
    <location>
        <begin position="18"/>
        <end position="533"/>
    </location>
</feature>
<evidence type="ECO:0000256" key="4">
    <source>
        <dbReference type="ARBA" id="ARBA00012729"/>
    </source>
</evidence>
<evidence type="ECO:0000256" key="3">
    <source>
        <dbReference type="ARBA" id="ARBA00008682"/>
    </source>
</evidence>
<feature type="compositionally biased region" description="Low complexity" evidence="13">
    <location>
        <begin position="93"/>
        <end position="112"/>
    </location>
</feature>
<dbReference type="GO" id="GO:0008061">
    <property type="term" value="F:chitin binding"/>
    <property type="evidence" value="ECO:0007669"/>
    <property type="project" value="InterPro"/>
</dbReference>
<comment type="subcellular location">
    <subcellularLocation>
        <location evidence="2">Secreted</location>
    </subcellularLocation>
</comment>
<evidence type="ECO:0000256" key="7">
    <source>
        <dbReference type="ARBA" id="ARBA00022801"/>
    </source>
</evidence>
<comment type="caution">
    <text evidence="16">The sequence shown here is derived from an EMBL/GenBank/DDBJ whole genome shotgun (WGS) entry which is preliminary data.</text>
</comment>
<dbReference type="Proteomes" id="UP000076580">
    <property type="component" value="Chromosome 03"/>
</dbReference>
<dbReference type="PROSITE" id="PS51910">
    <property type="entry name" value="GH18_2"/>
    <property type="match status" value="1"/>
</dbReference>
<sequence>MHRILLTLPALVAIANAVDSCQPQAPSVHTITYTTTTTLYREKPCATPPSATKLPSITTQPQPSKPHSSSEPDVECTADPKVESVFGSAPVKSHTLSPGSSGSWSNTTTNSTDIPTRAQTSLASATSQLQPQSTGNLGRYPVAGNTTKGLKNALYFTNWGIYARNYLPSMIPVDKITHLLYAFAGVDANGTVISIDPWADEQKQLNDTSSMPGSNVYGCVKEIYLHKKKHRNLKTLLSIGGWTASDKGAFNFAASDTGRRQFARSAVSLMSDWGMDGLDVDWEYPKNAEEAQQYVQLLEACRKELDDFATKHRQKYHYLLTVASSAGPNTYNVMDLKGMDRFLDAWNLMAYDYAGDWSDNTGHLANLHPNSNNPNSTVFSTAKAVGDYLAAGISPHKLIIGLPLYGRSFEMTLGLGKKFHGVGPGKFEKGVWPYNMLPKTGATVELDDAAGAAWSYDAGTKELISHEDPRTVLIKSDYIKDNGLGGAFWWEASGDKTGDESLVGAMAKSFGTLEFSENMLDYPSSRFDNIRRG</sequence>
<dbReference type="PANTHER" id="PTHR11177:SF384">
    <property type="entry name" value="CHITINASE"/>
    <property type="match status" value="1"/>
</dbReference>
<dbReference type="FunFam" id="3.20.20.80:FF:000075">
    <property type="entry name" value="Sporulation-specific chitinase"/>
    <property type="match status" value="1"/>
</dbReference>
<evidence type="ECO:0000256" key="1">
    <source>
        <dbReference type="ARBA" id="ARBA00000822"/>
    </source>
</evidence>
<dbReference type="InterPro" id="IPR017853">
    <property type="entry name" value="GH"/>
</dbReference>
<feature type="compositionally biased region" description="Polar residues" evidence="13">
    <location>
        <begin position="113"/>
        <end position="136"/>
    </location>
</feature>
<dbReference type="SMART" id="SM00636">
    <property type="entry name" value="Glyco_18"/>
    <property type="match status" value="1"/>
</dbReference>
<evidence type="ECO:0000313" key="17">
    <source>
        <dbReference type="Proteomes" id="UP000076580"/>
    </source>
</evidence>
<dbReference type="InterPro" id="IPR050314">
    <property type="entry name" value="Glycosyl_Hydrlase_18"/>
</dbReference>
<comment type="catalytic activity">
    <reaction evidence="1">
        <text>Random endo-hydrolysis of N-acetyl-beta-D-glucosaminide (1-&gt;4)-beta-linkages in chitin and chitodextrins.</text>
        <dbReference type="EC" id="3.2.1.14"/>
    </reaction>
</comment>
<dbReference type="STRING" id="98403.A0A151GEK3"/>
<keyword evidence="11" id="KW-0624">Polysaccharide degradation</keyword>
<feature type="signal peptide" evidence="14">
    <location>
        <begin position="1"/>
        <end position="17"/>
    </location>
</feature>
<accession>A0A151GEK3</accession>
<name>A0A151GEK3_DRECN</name>
<keyword evidence="6 14" id="KW-0732">Signal</keyword>
<evidence type="ECO:0000259" key="15">
    <source>
        <dbReference type="PROSITE" id="PS51910"/>
    </source>
</evidence>
<feature type="domain" description="GH18" evidence="15">
    <location>
        <begin position="150"/>
        <end position="513"/>
    </location>
</feature>
<evidence type="ECO:0000256" key="11">
    <source>
        <dbReference type="ARBA" id="ARBA00023326"/>
    </source>
</evidence>
<gene>
    <name evidence="16" type="ORF">DCS_07487</name>
</gene>
<dbReference type="Pfam" id="PF00704">
    <property type="entry name" value="Glyco_hydro_18"/>
    <property type="match status" value="1"/>
</dbReference>
<dbReference type="GO" id="GO:0006032">
    <property type="term" value="P:chitin catabolic process"/>
    <property type="evidence" value="ECO:0007669"/>
    <property type="project" value="UniProtKB-KW"/>
</dbReference>
<dbReference type="SUPFAM" id="SSF54556">
    <property type="entry name" value="Chitinase insertion domain"/>
    <property type="match status" value="1"/>
</dbReference>
<evidence type="ECO:0000256" key="14">
    <source>
        <dbReference type="SAM" id="SignalP"/>
    </source>
</evidence>
<keyword evidence="7 12" id="KW-0378">Hydrolase</keyword>
<dbReference type="InterPro" id="IPR001579">
    <property type="entry name" value="Glyco_hydro_18_chit_AS"/>
</dbReference>
<evidence type="ECO:0000256" key="6">
    <source>
        <dbReference type="ARBA" id="ARBA00022729"/>
    </source>
</evidence>
<dbReference type="PANTHER" id="PTHR11177">
    <property type="entry name" value="CHITINASE"/>
    <property type="match status" value="1"/>
</dbReference>
<evidence type="ECO:0000256" key="10">
    <source>
        <dbReference type="ARBA" id="ARBA00023295"/>
    </source>
</evidence>
<evidence type="ECO:0000256" key="13">
    <source>
        <dbReference type="SAM" id="MobiDB-lite"/>
    </source>
</evidence>
<feature type="compositionally biased region" description="Polar residues" evidence="13">
    <location>
        <begin position="49"/>
        <end position="71"/>
    </location>
</feature>
<keyword evidence="8" id="KW-0146">Chitin degradation</keyword>
<dbReference type="AlphaFoldDB" id="A0A151GEK3"/>
<dbReference type="InterPro" id="IPR029070">
    <property type="entry name" value="Chitinase_insertion_sf"/>
</dbReference>
<evidence type="ECO:0000256" key="5">
    <source>
        <dbReference type="ARBA" id="ARBA00022525"/>
    </source>
</evidence>
<dbReference type="CDD" id="cd06548">
    <property type="entry name" value="GH18_chitinase"/>
    <property type="match status" value="1"/>
</dbReference>
<feature type="region of interest" description="Disordered" evidence="13">
    <location>
        <begin position="42"/>
        <end position="142"/>
    </location>
</feature>
<dbReference type="RefSeq" id="XP_040654876.1">
    <property type="nucleotide sequence ID" value="XM_040804772.1"/>
</dbReference>
<keyword evidence="5" id="KW-0964">Secreted</keyword>
<keyword evidence="10 12" id="KW-0326">Glycosidase</keyword>
<proteinExistence type="inferred from homology"/>
<dbReference type="GO" id="GO:0008843">
    <property type="term" value="F:endochitinase activity"/>
    <property type="evidence" value="ECO:0007669"/>
    <property type="project" value="UniProtKB-EC"/>
</dbReference>
<dbReference type="EMBL" id="LAYC01000003">
    <property type="protein sequence ID" value="KYK55524.1"/>
    <property type="molecule type" value="Genomic_DNA"/>
</dbReference>
<evidence type="ECO:0000256" key="8">
    <source>
        <dbReference type="ARBA" id="ARBA00023024"/>
    </source>
</evidence>
<dbReference type="InParanoid" id="A0A151GEK3"/>
<dbReference type="GO" id="GO:0005576">
    <property type="term" value="C:extracellular region"/>
    <property type="evidence" value="ECO:0007669"/>
    <property type="project" value="UniProtKB-SubCell"/>
</dbReference>
<dbReference type="PROSITE" id="PS01095">
    <property type="entry name" value="GH18_1"/>
    <property type="match status" value="1"/>
</dbReference>
<comment type="similarity">
    <text evidence="3">Belongs to the glycosyl hydrolase 18 family. Chitinase class V subfamily.</text>
</comment>
<keyword evidence="17" id="KW-1185">Reference proteome</keyword>
<dbReference type="GO" id="GO:0000272">
    <property type="term" value="P:polysaccharide catabolic process"/>
    <property type="evidence" value="ECO:0007669"/>
    <property type="project" value="UniProtKB-KW"/>
</dbReference>
<dbReference type="Gene3D" id="3.20.20.80">
    <property type="entry name" value="Glycosidases"/>
    <property type="match status" value="1"/>
</dbReference>
<keyword evidence="9" id="KW-0119">Carbohydrate metabolism</keyword>
<dbReference type="InterPro" id="IPR001223">
    <property type="entry name" value="Glyco_hydro18_cat"/>
</dbReference>
<dbReference type="GeneID" id="63720130"/>
<dbReference type="SUPFAM" id="SSF51445">
    <property type="entry name" value="(Trans)glycosidases"/>
    <property type="match status" value="1"/>
</dbReference>
<protein>
    <recommendedName>
        <fullName evidence="4">chitinase</fullName>
        <ecNumber evidence="4">3.2.1.14</ecNumber>
    </recommendedName>
</protein>
<dbReference type="Gene3D" id="3.10.50.10">
    <property type="match status" value="1"/>
</dbReference>
<organism evidence="16 17">
    <name type="scientific">Drechmeria coniospora</name>
    <name type="common">Nematophagous fungus</name>
    <name type="synonym">Meria coniospora</name>
    <dbReference type="NCBI Taxonomy" id="98403"/>
    <lineage>
        <taxon>Eukaryota</taxon>
        <taxon>Fungi</taxon>
        <taxon>Dikarya</taxon>
        <taxon>Ascomycota</taxon>
        <taxon>Pezizomycotina</taxon>
        <taxon>Sordariomycetes</taxon>
        <taxon>Hypocreomycetidae</taxon>
        <taxon>Hypocreales</taxon>
        <taxon>Ophiocordycipitaceae</taxon>
        <taxon>Drechmeria</taxon>
    </lineage>
</organism>
<reference evidence="16 17" key="1">
    <citation type="journal article" date="2016" name="Sci. Rep.">
        <title>Insights into Adaptations to a Near-Obligate Nematode Endoparasitic Lifestyle from the Finished Genome of Drechmeria coniospora.</title>
        <authorList>
            <person name="Zhang L."/>
            <person name="Zhou Z."/>
            <person name="Guo Q."/>
            <person name="Fokkens L."/>
            <person name="Miskei M."/>
            <person name="Pocsi I."/>
            <person name="Zhang W."/>
            <person name="Chen M."/>
            <person name="Wang L."/>
            <person name="Sun Y."/>
            <person name="Donzelli B.G."/>
            <person name="Gibson D.M."/>
            <person name="Nelson D.R."/>
            <person name="Luo J.G."/>
            <person name="Rep M."/>
            <person name="Liu H."/>
            <person name="Yang S."/>
            <person name="Wang J."/>
            <person name="Krasnoff S.B."/>
            <person name="Xu Y."/>
            <person name="Molnar I."/>
            <person name="Lin M."/>
        </authorList>
    </citation>
    <scope>NUCLEOTIDE SEQUENCE [LARGE SCALE GENOMIC DNA]</scope>
    <source>
        <strain evidence="16 17">ARSEF 6962</strain>
    </source>
</reference>
<dbReference type="InterPro" id="IPR011583">
    <property type="entry name" value="Chitinase_II/V-like_cat"/>
</dbReference>